<evidence type="ECO:0000313" key="1">
    <source>
        <dbReference type="EMBL" id="MDJ1174437.1"/>
    </source>
</evidence>
<evidence type="ECO:0000313" key="2">
    <source>
        <dbReference type="Proteomes" id="UP001235849"/>
    </source>
</evidence>
<reference evidence="1 2" key="1">
    <citation type="submission" date="2023-01" db="EMBL/GenBank/DDBJ databases">
        <title>Novel diversity within Roseofilum (Cyanobacteria; Desertifilaceae) from marine benthic mats with descriptions of four novel species.</title>
        <authorList>
            <person name="Wang Y."/>
            <person name="Berthold D.E."/>
            <person name="Hu J."/>
            <person name="Lefler F.W."/>
            <person name="Laughinghouse H.D. IV."/>
        </authorList>
    </citation>
    <scope>NUCLEOTIDE SEQUENCE [LARGE SCALE GENOMIC DNA]</scope>
    <source>
        <strain evidence="1 2">BLCC-M114</strain>
    </source>
</reference>
<organism evidence="1 2">
    <name type="scientific">Roseofilum capinflatum BLCC-M114</name>
    <dbReference type="NCBI Taxonomy" id="3022440"/>
    <lineage>
        <taxon>Bacteria</taxon>
        <taxon>Bacillati</taxon>
        <taxon>Cyanobacteriota</taxon>
        <taxon>Cyanophyceae</taxon>
        <taxon>Desertifilales</taxon>
        <taxon>Desertifilaceae</taxon>
        <taxon>Roseofilum</taxon>
        <taxon>Roseofilum capinflatum</taxon>
    </lineage>
</organism>
<accession>A0ABT7B5I4</accession>
<keyword evidence="2" id="KW-1185">Reference proteome</keyword>
<protein>
    <submittedName>
        <fullName evidence="1">Nuclear transport factor 2 family protein</fullName>
    </submittedName>
</protein>
<dbReference type="Proteomes" id="UP001235849">
    <property type="component" value="Unassembled WGS sequence"/>
</dbReference>
<name>A0ABT7B5I4_9CYAN</name>
<dbReference type="EMBL" id="JAQOSO010000055">
    <property type="protein sequence ID" value="MDJ1174437.1"/>
    <property type="molecule type" value="Genomic_DNA"/>
</dbReference>
<dbReference type="RefSeq" id="WP_283766766.1">
    <property type="nucleotide sequence ID" value="NZ_JAQOSO010000055.1"/>
</dbReference>
<gene>
    <name evidence="1" type="ORF">PMG25_10075</name>
</gene>
<comment type="caution">
    <text evidence="1">The sequence shown here is derived from an EMBL/GenBank/DDBJ whole genome shotgun (WGS) entry which is preliminary data.</text>
</comment>
<sequence>MSDNMINAISSHQRQGTRLPGSRLWATLLLSVSIAWTGVGVQAAETVPNELKQVIEQIDTNASQQNLEGVLSFYDRQFKSEDGLTRSSLAEVLAGFWQEYSQIRYSTEVESWQQEGNAWIAETVTTIQGQKMMMGRSMQMRSQIRSRQRLENQKLVSQEILSERTILTAGDNPPTVDFQLPEQVLIGQRFTLDAIVQEPLGNDVLLGAVLEEPVHVNHYLESESIDLELLSAGGLFKLGTAPVIPEPRWISAVLIRGDGITMITQRLRVVSSINN</sequence>
<proteinExistence type="predicted"/>